<dbReference type="OrthoDB" id="3465773at2"/>
<dbReference type="STRING" id="106370.Francci3_1905"/>
<dbReference type="KEGG" id="fra:Francci3_1905"/>
<dbReference type="InterPro" id="IPR053140">
    <property type="entry name" value="GDSL_Rv0518-like"/>
</dbReference>
<dbReference type="Gene3D" id="3.40.50.1110">
    <property type="entry name" value="SGNH hydrolase"/>
    <property type="match status" value="1"/>
</dbReference>
<dbReference type="InterPro" id="IPR036514">
    <property type="entry name" value="SGNH_hydro_sf"/>
</dbReference>
<proteinExistence type="predicted"/>
<evidence type="ECO:0000259" key="1">
    <source>
        <dbReference type="Pfam" id="PF13472"/>
    </source>
</evidence>
<dbReference type="RefSeq" id="WP_011436341.1">
    <property type="nucleotide sequence ID" value="NC_007777.1"/>
</dbReference>
<sequence length="270" mass="28898">MDSGTGSRRFVALGDSITVGLGDGVTMGREHRRPATGGRGFAARLAACLGPAGAMEFTNLATTGATTHDVRTRQLPVALSLGPQIASVIAGMNDVLKPTFDPLRLRQDLVWTVGRLRADGVVVLTATMPDPSRLLPVPAPFGRILSERVERLNAAVQAAARTDPGVLMVDLGGHPAVRSRSSFDVDRIHPGPRGHRLIAQAFAHRLSHAGVPLVGLPDGPDHEEPAPGIIEHSYWLLSVGLPWLAGRCLPRGDKWRYHPEKGLVRPPRRA</sequence>
<feature type="domain" description="SGNH hydrolase-type esterase" evidence="1">
    <location>
        <begin position="12"/>
        <end position="197"/>
    </location>
</feature>
<dbReference type="eggNOG" id="COG2755">
    <property type="taxonomic scope" value="Bacteria"/>
</dbReference>
<dbReference type="PANTHER" id="PTHR43784:SF2">
    <property type="entry name" value="GDSL-LIKE LIPASE_ACYLHYDROLASE, PUTATIVE (AFU_ORTHOLOGUE AFUA_2G00820)-RELATED"/>
    <property type="match status" value="1"/>
</dbReference>
<accession>A0A1X1PUH3</accession>
<dbReference type="EMBL" id="CP000249">
    <property type="protein sequence ID" value="ABD11281.1"/>
    <property type="molecule type" value="Genomic_DNA"/>
</dbReference>
<evidence type="ECO:0000313" key="2">
    <source>
        <dbReference type="EMBL" id="ABD11281.1"/>
    </source>
</evidence>
<keyword evidence="3" id="KW-1185">Reference proteome</keyword>
<name>Q2JBR1_FRACC</name>
<dbReference type="SUPFAM" id="SSF52266">
    <property type="entry name" value="SGNH hydrolase"/>
    <property type="match status" value="1"/>
</dbReference>
<reference evidence="2 3" key="1">
    <citation type="journal article" date="2007" name="Genome Res.">
        <title>Genome characteristics of facultatively symbiotic Frankia sp. strains reflect host range and host plant biogeography.</title>
        <authorList>
            <person name="Normand P."/>
            <person name="Lapierre P."/>
            <person name="Tisa L.S."/>
            <person name="Gogarten J.P."/>
            <person name="Alloisio N."/>
            <person name="Bagnarol E."/>
            <person name="Bassi C.A."/>
            <person name="Berry A.M."/>
            <person name="Bickhart D.M."/>
            <person name="Choisne N."/>
            <person name="Couloux A."/>
            <person name="Cournoyer B."/>
            <person name="Cruveiller S."/>
            <person name="Daubin V."/>
            <person name="Demange N."/>
            <person name="Francino M.P."/>
            <person name="Goltsman E."/>
            <person name="Huang Y."/>
            <person name="Kopp O.R."/>
            <person name="Labarre L."/>
            <person name="Lapidus A."/>
            <person name="Lavire C."/>
            <person name="Marechal J."/>
            <person name="Martinez M."/>
            <person name="Mastronunzio J.E."/>
            <person name="Mullin B.C."/>
            <person name="Niemann J."/>
            <person name="Pujic P."/>
            <person name="Rawnsley T."/>
            <person name="Rouy Z."/>
            <person name="Schenowitz C."/>
            <person name="Sellstedt A."/>
            <person name="Tavares F."/>
            <person name="Tomkins J.P."/>
            <person name="Vallenet D."/>
            <person name="Valverde C."/>
            <person name="Wall L.G."/>
            <person name="Wang Y."/>
            <person name="Medigue C."/>
            <person name="Benson D.R."/>
        </authorList>
    </citation>
    <scope>NUCLEOTIDE SEQUENCE [LARGE SCALE GENOMIC DNA]</scope>
    <source>
        <strain evidence="3">DSM 45818 / CECT 9043 / CcI3</strain>
    </source>
</reference>
<dbReference type="Proteomes" id="UP000001937">
    <property type="component" value="Chromosome"/>
</dbReference>
<dbReference type="InterPro" id="IPR013830">
    <property type="entry name" value="SGNH_hydro"/>
</dbReference>
<protein>
    <submittedName>
        <fullName evidence="2">Lipolytic enzyme, G-D-S-L</fullName>
    </submittedName>
</protein>
<dbReference type="Pfam" id="PF13472">
    <property type="entry name" value="Lipase_GDSL_2"/>
    <property type="match status" value="1"/>
</dbReference>
<dbReference type="HOGENOM" id="CLU_069365_0_0_11"/>
<dbReference type="PANTHER" id="PTHR43784">
    <property type="entry name" value="GDSL-LIKE LIPASE/ACYLHYDROLASE, PUTATIVE (AFU_ORTHOLOGUE AFUA_2G00820)-RELATED"/>
    <property type="match status" value="1"/>
</dbReference>
<gene>
    <name evidence="2" type="ordered locus">Francci3_1905</name>
</gene>
<organism evidence="2 3">
    <name type="scientific">Frankia casuarinae (strain DSM 45818 / CECT 9043 / HFP020203 / CcI3)</name>
    <dbReference type="NCBI Taxonomy" id="106370"/>
    <lineage>
        <taxon>Bacteria</taxon>
        <taxon>Bacillati</taxon>
        <taxon>Actinomycetota</taxon>
        <taxon>Actinomycetes</taxon>
        <taxon>Frankiales</taxon>
        <taxon>Frankiaceae</taxon>
        <taxon>Frankia</taxon>
    </lineage>
</organism>
<dbReference type="CDD" id="cd01832">
    <property type="entry name" value="SGNH_hydrolase_like_1"/>
    <property type="match status" value="1"/>
</dbReference>
<evidence type="ECO:0000313" key="3">
    <source>
        <dbReference type="Proteomes" id="UP000001937"/>
    </source>
</evidence>
<dbReference type="AlphaFoldDB" id="Q2JBR1"/>
<accession>Q2JBR1</accession>